<dbReference type="Proteomes" id="UP001214757">
    <property type="component" value="Unassembled WGS sequence"/>
</dbReference>
<keyword evidence="2" id="KW-1185">Reference proteome</keyword>
<accession>A0ABT5M638</accession>
<organism evidence="1 2">
    <name type="scientific">Xenorhabdus aichiensis</name>
    <dbReference type="NCBI Taxonomy" id="3025874"/>
    <lineage>
        <taxon>Bacteria</taxon>
        <taxon>Pseudomonadati</taxon>
        <taxon>Pseudomonadota</taxon>
        <taxon>Gammaproteobacteria</taxon>
        <taxon>Enterobacterales</taxon>
        <taxon>Morganellaceae</taxon>
        <taxon>Xenorhabdus</taxon>
    </lineage>
</organism>
<protein>
    <submittedName>
        <fullName evidence="1">Uncharacterized protein</fullName>
    </submittedName>
</protein>
<name>A0ABT5M638_9GAMM</name>
<dbReference type="EMBL" id="JAQRFO010000042">
    <property type="protein sequence ID" value="MDC9623148.1"/>
    <property type="molecule type" value="Genomic_DNA"/>
</dbReference>
<gene>
    <name evidence="1" type="ORF">PSI22_16245</name>
</gene>
<dbReference type="RefSeq" id="WP_273580651.1">
    <property type="nucleotide sequence ID" value="NZ_JAQRFO010000042.1"/>
</dbReference>
<proteinExistence type="predicted"/>
<evidence type="ECO:0000313" key="2">
    <source>
        <dbReference type="Proteomes" id="UP001214757"/>
    </source>
</evidence>
<comment type="caution">
    <text evidence="1">The sequence shown here is derived from an EMBL/GenBank/DDBJ whole genome shotgun (WGS) entry which is preliminary data.</text>
</comment>
<evidence type="ECO:0000313" key="1">
    <source>
        <dbReference type="EMBL" id="MDC9623148.1"/>
    </source>
</evidence>
<sequence>MHKTTLKLNTKATQRIEVPADYDRVLQSITVLAPAQKVSLDIDVTHKAVLPAILESALLLVAQIETVSPVELGNFFGLQEHERQVLVNEIIDTGLVRFNDEGDISTTTKLNMQRREGAADEGIAIEDVENFRDFTFVDLCTGHIQPKCSAELQKGLPELPRKVNRSDFTDIISEQFSRFQACLPDIKSKRALRSPKARLYRVNRASVGQSGLKQQVSLDIHAYHDPLKGIRLDATLLDYKSEHVALMESSGLKNEAISWLHNRNHDIATTTLNDYCDLAQDEVIRRYVKHNGILELGRLLHDRQRKKTGYGNSKVQRMMIGPIYAARNREILSKWVERHSMKQRMQHGIWLGATNELFGASLGLESFIERMNEDLNLGERNSSLNLVFHTEPSDYNERTRIKNMFGSRTTDKLRVFAKGKSESHLEIMVFPGENGIALIQYHAKIDPSLGFGGLTIPIGYYTTEPNQVAFLWEQVRQRIQSGIHSLGKEDKPLAFLDKQLQCKPSDLNKLIEDESEQKLKALMNKFNK</sequence>
<reference evidence="1 2" key="1">
    <citation type="submission" date="2023-02" db="EMBL/GenBank/DDBJ databases">
        <title>Entomopathogenic bacteria.</title>
        <authorList>
            <person name="Machado R.A."/>
        </authorList>
    </citation>
    <scope>NUCLEOTIDE SEQUENCE [LARGE SCALE GENOMIC DNA]</scope>
    <source>
        <strain evidence="1 2">XENO-7</strain>
    </source>
</reference>